<dbReference type="PANTHER" id="PTHR34710">
    <property type="entry name" value="OS03G0834100 PROTEIN"/>
    <property type="match status" value="1"/>
</dbReference>
<gene>
    <name evidence="3" type="ORF">CEPIT_LOCUS1569</name>
</gene>
<evidence type="ECO:0000256" key="1">
    <source>
        <dbReference type="SAM" id="MobiDB-lite"/>
    </source>
</evidence>
<reference evidence="3" key="1">
    <citation type="submission" date="2022-07" db="EMBL/GenBank/DDBJ databases">
        <authorList>
            <person name="Macas J."/>
            <person name="Novak P."/>
            <person name="Neumann P."/>
        </authorList>
    </citation>
    <scope>NUCLEOTIDE SEQUENCE</scope>
</reference>
<dbReference type="AlphaFoldDB" id="A0AAV0C0D4"/>
<accession>A0AAV0C0D4</accession>
<comment type="caution">
    <text evidence="3">The sequence shown here is derived from an EMBL/GenBank/DDBJ whole genome shotgun (WGS) entry which is preliminary data.</text>
</comment>
<proteinExistence type="predicted"/>
<protein>
    <recommendedName>
        <fullName evidence="2">DUF3615 domain-containing protein</fullName>
    </recommendedName>
</protein>
<keyword evidence="4" id="KW-1185">Reference proteome</keyword>
<evidence type="ECO:0000313" key="4">
    <source>
        <dbReference type="Proteomes" id="UP001152523"/>
    </source>
</evidence>
<dbReference type="Pfam" id="PF12274">
    <property type="entry name" value="DUF3615"/>
    <property type="match status" value="1"/>
</dbReference>
<name>A0AAV0C0D4_9ASTE</name>
<evidence type="ECO:0000259" key="2">
    <source>
        <dbReference type="Pfam" id="PF12274"/>
    </source>
</evidence>
<dbReference type="EMBL" id="CAMAPF010000008">
    <property type="protein sequence ID" value="CAH9060544.1"/>
    <property type="molecule type" value="Genomic_DNA"/>
</dbReference>
<feature type="domain" description="DUF3615" evidence="2">
    <location>
        <begin position="79"/>
        <end position="180"/>
    </location>
</feature>
<evidence type="ECO:0000313" key="3">
    <source>
        <dbReference type="EMBL" id="CAH9060544.1"/>
    </source>
</evidence>
<sequence length="196" mass="21620">MNTRSTGKAKSKDGGEDVKSKALRRRTGTKIFKESVIKHRGRGRGRGKGSATGRLGPPRSLVYIGNGWAGCKTHQCALAALSRINEEQQGPKYKLVEPLECINCPSVFYHTFLYHCNFVARPENGSAADDTLFFAELEGKQEKLGGQITLTLLFWRILGPCDSEGDCENCGALPGWVKHPKRDGFHKFVEPGAVLW</sequence>
<feature type="compositionally biased region" description="Basic and acidic residues" evidence="1">
    <location>
        <begin position="10"/>
        <end position="20"/>
    </location>
</feature>
<dbReference type="Proteomes" id="UP001152523">
    <property type="component" value="Unassembled WGS sequence"/>
</dbReference>
<dbReference type="InterPro" id="IPR022059">
    <property type="entry name" value="DUF3615"/>
</dbReference>
<feature type="region of interest" description="Disordered" evidence="1">
    <location>
        <begin position="1"/>
        <end position="54"/>
    </location>
</feature>
<dbReference type="PANTHER" id="PTHR34710:SF20">
    <property type="entry name" value="OS10G0550200 PROTEIN"/>
    <property type="match status" value="1"/>
</dbReference>
<organism evidence="3 4">
    <name type="scientific">Cuscuta epithymum</name>
    <dbReference type="NCBI Taxonomy" id="186058"/>
    <lineage>
        <taxon>Eukaryota</taxon>
        <taxon>Viridiplantae</taxon>
        <taxon>Streptophyta</taxon>
        <taxon>Embryophyta</taxon>
        <taxon>Tracheophyta</taxon>
        <taxon>Spermatophyta</taxon>
        <taxon>Magnoliopsida</taxon>
        <taxon>eudicotyledons</taxon>
        <taxon>Gunneridae</taxon>
        <taxon>Pentapetalae</taxon>
        <taxon>asterids</taxon>
        <taxon>lamiids</taxon>
        <taxon>Solanales</taxon>
        <taxon>Convolvulaceae</taxon>
        <taxon>Cuscuteae</taxon>
        <taxon>Cuscuta</taxon>
        <taxon>Cuscuta subgen. Cuscuta</taxon>
    </lineage>
</organism>
<feature type="compositionally biased region" description="Basic residues" evidence="1">
    <location>
        <begin position="38"/>
        <end position="47"/>
    </location>
</feature>